<gene>
    <name evidence="2" type="ORF">HDG70_001340</name>
</gene>
<dbReference type="Proteomes" id="UP000604066">
    <property type="component" value="Unassembled WGS sequence"/>
</dbReference>
<sequence>MLSPNPFGDFPVIGQNTYIHPSAQIIGKVIIGDNCFIGPNAVIRADEPENGEVSPITIGNNVNVQDGVIIHALAGTEVKISSNVSIAHGAIIHGPVDIRENCFIGFGAVVFKAVLNEWVFVGHRAIVQDMEIKAEKFIPAGLVVTKELSLPELTEEQKDFIKKVQQMNVLLASGYLTLTR</sequence>
<name>A0ABX2RCM4_9THEO</name>
<dbReference type="InterPro" id="IPR001451">
    <property type="entry name" value="Hexapep"/>
</dbReference>
<evidence type="ECO:0000313" key="2">
    <source>
        <dbReference type="EMBL" id="NYE57625.1"/>
    </source>
</evidence>
<dbReference type="SUPFAM" id="SSF51161">
    <property type="entry name" value="Trimeric LpxA-like enzymes"/>
    <property type="match status" value="1"/>
</dbReference>
<organism evidence="2 3">
    <name type="scientific">Carboxydothermus ferrireducens DSM 11255</name>
    <dbReference type="NCBI Taxonomy" id="1119529"/>
    <lineage>
        <taxon>Bacteria</taxon>
        <taxon>Bacillati</taxon>
        <taxon>Bacillota</taxon>
        <taxon>Clostridia</taxon>
        <taxon>Thermoanaerobacterales</taxon>
        <taxon>Thermoanaerobacteraceae</taxon>
        <taxon>Carboxydothermus</taxon>
    </lineage>
</organism>
<keyword evidence="3" id="KW-1185">Reference proteome</keyword>
<dbReference type="InterPro" id="IPR052265">
    <property type="entry name" value="Gamma-CA"/>
</dbReference>
<comment type="caution">
    <text evidence="2">The sequence shown here is derived from an EMBL/GenBank/DDBJ whole genome shotgun (WGS) entry which is preliminary data.</text>
</comment>
<reference evidence="2 3" key="1">
    <citation type="submission" date="2020-07" db="EMBL/GenBank/DDBJ databases">
        <title>Genomic Encyclopedia of Type Strains, Phase III (KMG-III): the genomes of soil and plant-associated and newly described type strains.</title>
        <authorList>
            <person name="Whitman W."/>
        </authorList>
    </citation>
    <scope>NUCLEOTIDE SEQUENCE [LARGE SCALE GENOMIC DNA]</scope>
    <source>
        <strain evidence="2 3">DSM 11255</strain>
    </source>
</reference>
<dbReference type="InterPro" id="IPR011004">
    <property type="entry name" value="Trimer_LpxA-like_sf"/>
</dbReference>
<dbReference type="EMBL" id="JACCBS010000002">
    <property type="protein sequence ID" value="NYE57625.1"/>
    <property type="molecule type" value="Genomic_DNA"/>
</dbReference>
<dbReference type="CDD" id="cd00710">
    <property type="entry name" value="LbH_gamma_CA"/>
    <property type="match status" value="1"/>
</dbReference>
<evidence type="ECO:0000256" key="1">
    <source>
        <dbReference type="ARBA" id="ARBA00023595"/>
    </source>
</evidence>
<protein>
    <submittedName>
        <fullName evidence="2">Carbonic anhydrase/acetyltransferase-like protein (Isoleucine patch superfamily)</fullName>
    </submittedName>
</protein>
<dbReference type="PANTHER" id="PTHR43360">
    <property type="entry name" value="CARBON DIOXIDE CONCENTRATING MECHANISM PROTEIN CCMM"/>
    <property type="match status" value="1"/>
</dbReference>
<dbReference type="PANTHER" id="PTHR43360:SF1">
    <property type="entry name" value="CARBOXYSOME ASSEMBLY PROTEIN CCMM"/>
    <property type="match status" value="1"/>
</dbReference>
<evidence type="ECO:0000313" key="3">
    <source>
        <dbReference type="Proteomes" id="UP000604066"/>
    </source>
</evidence>
<dbReference type="Gene3D" id="2.160.10.10">
    <property type="entry name" value="Hexapeptide repeat proteins"/>
    <property type="match status" value="1"/>
</dbReference>
<dbReference type="InterPro" id="IPR047223">
    <property type="entry name" value="CA_gamma_LbH"/>
</dbReference>
<dbReference type="Pfam" id="PF00132">
    <property type="entry name" value="Hexapep"/>
    <property type="match status" value="2"/>
</dbReference>
<comment type="similarity">
    <text evidence="1">Belongs to the gamma-class carbonic anhydrase family.</text>
</comment>
<accession>A0ABX2RCM4</accession>
<proteinExistence type="inferred from homology"/>
<dbReference type="RefSeq" id="WP_028051883.1">
    <property type="nucleotide sequence ID" value="NZ_ATYG01000010.1"/>
</dbReference>